<feature type="compositionally biased region" description="Polar residues" evidence="1">
    <location>
        <begin position="128"/>
        <end position="160"/>
    </location>
</feature>
<accession>A0A448ZE54</accession>
<feature type="compositionally biased region" description="Polar residues" evidence="1">
    <location>
        <begin position="86"/>
        <end position="100"/>
    </location>
</feature>
<feature type="region of interest" description="Disordered" evidence="1">
    <location>
        <begin position="35"/>
        <end position="190"/>
    </location>
</feature>
<gene>
    <name evidence="3" type="ORF">PSNMU_V1.4_AUG-EV-PASAV3_0072010</name>
</gene>
<reference evidence="3 4" key="1">
    <citation type="submission" date="2019-01" db="EMBL/GenBank/DDBJ databases">
        <authorList>
            <person name="Ferrante I. M."/>
        </authorList>
    </citation>
    <scope>NUCLEOTIDE SEQUENCE [LARGE SCALE GENOMIC DNA]</scope>
    <source>
        <strain evidence="3 4">B856</strain>
    </source>
</reference>
<dbReference type="AlphaFoldDB" id="A0A448ZE54"/>
<feature type="compositionally biased region" description="Basic and acidic residues" evidence="1">
    <location>
        <begin position="175"/>
        <end position="186"/>
    </location>
</feature>
<feature type="compositionally biased region" description="Polar residues" evidence="1">
    <location>
        <begin position="66"/>
        <end position="79"/>
    </location>
</feature>
<evidence type="ECO:0000256" key="1">
    <source>
        <dbReference type="SAM" id="MobiDB-lite"/>
    </source>
</evidence>
<feature type="compositionally biased region" description="Basic and acidic residues" evidence="1">
    <location>
        <begin position="330"/>
        <end position="341"/>
    </location>
</feature>
<feature type="transmembrane region" description="Helical" evidence="2">
    <location>
        <begin position="547"/>
        <end position="571"/>
    </location>
</feature>
<keyword evidence="2" id="KW-0812">Transmembrane</keyword>
<name>A0A448ZE54_9STRA</name>
<keyword evidence="4" id="KW-1185">Reference proteome</keyword>
<dbReference type="EMBL" id="CAACVS010000272">
    <property type="protein sequence ID" value="VEU40318.1"/>
    <property type="molecule type" value="Genomic_DNA"/>
</dbReference>
<feature type="compositionally biased region" description="Low complexity" evidence="1">
    <location>
        <begin position="418"/>
        <end position="438"/>
    </location>
</feature>
<evidence type="ECO:0000313" key="4">
    <source>
        <dbReference type="Proteomes" id="UP000291116"/>
    </source>
</evidence>
<evidence type="ECO:0000256" key="2">
    <source>
        <dbReference type="SAM" id="Phobius"/>
    </source>
</evidence>
<feature type="region of interest" description="Disordered" evidence="1">
    <location>
        <begin position="363"/>
        <end position="386"/>
    </location>
</feature>
<keyword evidence="2" id="KW-1133">Transmembrane helix</keyword>
<dbReference type="Proteomes" id="UP000291116">
    <property type="component" value="Unassembled WGS sequence"/>
</dbReference>
<organism evidence="3 4">
    <name type="scientific">Pseudo-nitzschia multistriata</name>
    <dbReference type="NCBI Taxonomy" id="183589"/>
    <lineage>
        <taxon>Eukaryota</taxon>
        <taxon>Sar</taxon>
        <taxon>Stramenopiles</taxon>
        <taxon>Ochrophyta</taxon>
        <taxon>Bacillariophyta</taxon>
        <taxon>Bacillariophyceae</taxon>
        <taxon>Bacillariophycidae</taxon>
        <taxon>Bacillariales</taxon>
        <taxon>Bacillariaceae</taxon>
        <taxon>Pseudo-nitzschia</taxon>
    </lineage>
</organism>
<keyword evidence="2" id="KW-0472">Membrane</keyword>
<evidence type="ECO:0000313" key="3">
    <source>
        <dbReference type="EMBL" id="VEU40318.1"/>
    </source>
</evidence>
<feature type="region of interest" description="Disordered" evidence="1">
    <location>
        <begin position="301"/>
        <end position="344"/>
    </location>
</feature>
<feature type="compositionally biased region" description="Acidic residues" evidence="1">
    <location>
        <begin position="514"/>
        <end position="523"/>
    </location>
</feature>
<protein>
    <submittedName>
        <fullName evidence="3">Uncharacterized protein</fullName>
    </submittedName>
</protein>
<feature type="compositionally biased region" description="Basic and acidic residues" evidence="1">
    <location>
        <begin position="42"/>
        <end position="62"/>
    </location>
</feature>
<sequence>MEDLGEGLVPTSSKHQVQSLVVAFEQGELPHFDPFYAVAEAGEEKSVEEERKSPGEERKTPEDENSNAFDSLSDLSNSLKPRPNFIATSDSANTPKSRQGTIIEVSPRTPKATGKSCSDPARKDLERNNNSSQVLNSGDNNDKSLQGLTSHEINFDNVENNVDESTKVQITEGARSNDTENNRDENLEASVTEEFNVETIDKNNDKKFEVSITDEFHYDYIEKNDYGNPELSITDDFNFDSADDENMEMSITDDFNFSTTEKSDDEYLEDFIEEINQENIEISITGEFLFDVEAQEQSSIISSLRESRDPGGPSISSFNPSLETFDREDDAAQKSDSEERKVLKRGLTKSQWAKSVAADITSTPSANSLNSEIRRPGSSKSDGNDDIYSATSVLNFRKLKAQRNSFVRRNMKDPRETSSNASSQQSVSSEGSEVSSGKNKPRTREELRNSLQKQVTARLKKSNGDENGSFTDDVKRSILGIVKEGNSDGEDEEKEKGEGVEEGSATSEDNKENEGDEDGEGDEEKGCLKRQSECLKDMKGRALTRRGYISCMTICIFMVLAVNIVLIVFLIR</sequence>
<feature type="region of interest" description="Disordered" evidence="1">
    <location>
        <begin position="404"/>
        <end position="527"/>
    </location>
</feature>
<proteinExistence type="predicted"/>